<dbReference type="SFLD" id="SFLDS00003">
    <property type="entry name" value="Haloacid_Dehalogenase"/>
    <property type="match status" value="1"/>
</dbReference>
<reference evidence="8 9" key="1">
    <citation type="journal article" date="2013" name="J. Mol. Microbiol. Biotechnol.">
        <title>Analysis of the Complete Genomes of Acholeplasma brassicae , A. palmae and A. laidlawii and Their Comparison to the Obligate Parasites from ' Candidatus Phytoplasma'.</title>
        <authorList>
            <person name="Kube M."/>
            <person name="Siewert C."/>
            <person name="Migdoll A.M."/>
            <person name="Duduk B."/>
            <person name="Holz S."/>
            <person name="Rabus R."/>
            <person name="Seemuller E."/>
            <person name="Mitrovic J."/>
            <person name="Muller I."/>
            <person name="Buttner C."/>
            <person name="Reinhardt R."/>
        </authorList>
    </citation>
    <scope>NUCLEOTIDE SEQUENCE [LARGE SCALE GENOMIC DNA]</scope>
    <source>
        <strain evidence="8 9">J233</strain>
    </source>
</reference>
<dbReference type="PANTHER" id="PTHR42861">
    <property type="entry name" value="CALCIUM-TRANSPORTING ATPASE"/>
    <property type="match status" value="1"/>
</dbReference>
<dbReference type="PROSITE" id="PS00154">
    <property type="entry name" value="ATPASE_E1_E2"/>
    <property type="match status" value="1"/>
</dbReference>
<dbReference type="OrthoDB" id="9813266at2"/>
<dbReference type="InterPro" id="IPR023299">
    <property type="entry name" value="ATPase_P-typ_cyto_dom_N"/>
</dbReference>
<gene>
    <name evidence="8" type="ORF">BN85410330</name>
</gene>
<protein>
    <submittedName>
        <fullName evidence="8">H+ transporting ATPase, P-type ATPase</fullName>
    </submittedName>
</protein>
<evidence type="ECO:0000313" key="8">
    <source>
        <dbReference type="EMBL" id="CCV64610.1"/>
    </source>
</evidence>
<dbReference type="InterPro" id="IPR023214">
    <property type="entry name" value="HAD_sf"/>
</dbReference>
<dbReference type="InterPro" id="IPR001757">
    <property type="entry name" value="P_typ_ATPase"/>
</dbReference>
<dbReference type="GO" id="GO:0005524">
    <property type="term" value="F:ATP binding"/>
    <property type="evidence" value="ECO:0007669"/>
    <property type="project" value="InterPro"/>
</dbReference>
<feature type="transmembrane region" description="Helical" evidence="6">
    <location>
        <begin position="241"/>
        <end position="266"/>
    </location>
</feature>
<feature type="transmembrane region" description="Helical" evidence="6">
    <location>
        <begin position="33"/>
        <end position="56"/>
    </location>
</feature>
<evidence type="ECO:0000256" key="5">
    <source>
        <dbReference type="ARBA" id="ARBA00023136"/>
    </source>
</evidence>
<proteinExistence type="predicted"/>
<dbReference type="InterPro" id="IPR023298">
    <property type="entry name" value="ATPase_P-typ_TM_dom_sf"/>
</dbReference>
<dbReference type="NCBIfam" id="TIGR01494">
    <property type="entry name" value="ATPase_P-type"/>
    <property type="match status" value="2"/>
</dbReference>
<organism evidence="8 9">
    <name type="scientific">Alteracholeplasma palmae (strain ATCC 49389 / J233)</name>
    <name type="common">Acholeplasma palmae</name>
    <dbReference type="NCBI Taxonomy" id="1318466"/>
    <lineage>
        <taxon>Bacteria</taxon>
        <taxon>Bacillati</taxon>
        <taxon>Mycoplasmatota</taxon>
        <taxon>Mollicutes</taxon>
        <taxon>Acholeplasmatales</taxon>
        <taxon>Acholeplasmataceae</taxon>
        <taxon>Acholeplasma</taxon>
    </lineage>
</organism>
<keyword evidence="2 6" id="KW-0812">Transmembrane</keyword>
<dbReference type="GO" id="GO:0016020">
    <property type="term" value="C:membrane"/>
    <property type="evidence" value="ECO:0007669"/>
    <property type="project" value="UniProtKB-SubCell"/>
</dbReference>
<dbReference type="RefSeq" id="WP_026660958.1">
    <property type="nucleotide sequence ID" value="NC_022538.1"/>
</dbReference>
<dbReference type="KEGG" id="apal:BN85410330"/>
<dbReference type="Proteomes" id="UP000032740">
    <property type="component" value="Chromosome"/>
</dbReference>
<feature type="transmembrane region" description="Helical" evidence="6">
    <location>
        <begin position="736"/>
        <end position="758"/>
    </location>
</feature>
<dbReference type="EMBL" id="FO681347">
    <property type="protein sequence ID" value="CCV64610.1"/>
    <property type="molecule type" value="Genomic_DNA"/>
</dbReference>
<dbReference type="SFLD" id="SFLDF00027">
    <property type="entry name" value="p-type_atpase"/>
    <property type="match status" value="1"/>
</dbReference>
<evidence type="ECO:0000256" key="3">
    <source>
        <dbReference type="ARBA" id="ARBA00022967"/>
    </source>
</evidence>
<evidence type="ECO:0000313" key="9">
    <source>
        <dbReference type="Proteomes" id="UP000032740"/>
    </source>
</evidence>
<keyword evidence="3" id="KW-1278">Translocase</keyword>
<dbReference type="Gene3D" id="3.40.1110.10">
    <property type="entry name" value="Calcium-transporting ATPase, cytoplasmic domain N"/>
    <property type="match status" value="1"/>
</dbReference>
<dbReference type="STRING" id="1318466.BN85410330"/>
<dbReference type="AlphaFoldDB" id="U4KQH9"/>
<feature type="transmembrane region" description="Helical" evidence="6">
    <location>
        <begin position="578"/>
        <end position="599"/>
    </location>
</feature>
<feature type="transmembrane region" description="Helical" evidence="6">
    <location>
        <begin position="211"/>
        <end position="229"/>
    </location>
</feature>
<dbReference type="InterPro" id="IPR036412">
    <property type="entry name" value="HAD-like_sf"/>
</dbReference>
<feature type="transmembrane region" description="Helical" evidence="6">
    <location>
        <begin position="704"/>
        <end position="724"/>
    </location>
</feature>
<name>U4KQH9_ALTPJ</name>
<feature type="transmembrane region" description="Helical" evidence="6">
    <location>
        <begin position="675"/>
        <end position="692"/>
    </location>
</feature>
<dbReference type="PRINTS" id="PR00119">
    <property type="entry name" value="CATATPASE"/>
</dbReference>
<feature type="transmembrane region" description="Helical" evidence="6">
    <location>
        <begin position="62"/>
        <end position="80"/>
    </location>
</feature>
<dbReference type="SFLD" id="SFLDG00002">
    <property type="entry name" value="C1.7:_P-type_atpase_like"/>
    <property type="match status" value="1"/>
</dbReference>
<dbReference type="PRINTS" id="PR00120">
    <property type="entry name" value="HATPASE"/>
</dbReference>
<dbReference type="HOGENOM" id="CLU_002360_5_1_14"/>
<feature type="transmembrane region" description="Helical" evidence="6">
    <location>
        <begin position="638"/>
        <end position="663"/>
    </location>
</feature>
<dbReference type="InterPro" id="IPR059000">
    <property type="entry name" value="ATPase_P-type_domA"/>
</dbReference>
<evidence type="ECO:0000256" key="1">
    <source>
        <dbReference type="ARBA" id="ARBA00004141"/>
    </source>
</evidence>
<dbReference type="Pfam" id="PF00122">
    <property type="entry name" value="E1-E2_ATPase"/>
    <property type="match status" value="1"/>
</dbReference>
<comment type="subcellular location">
    <subcellularLocation>
        <location evidence="1">Membrane</location>
        <topology evidence="1">Multi-pass membrane protein</topology>
    </subcellularLocation>
</comment>
<dbReference type="InterPro" id="IPR044492">
    <property type="entry name" value="P_typ_ATPase_HD_dom"/>
</dbReference>
<accession>U4KQH9</accession>
<dbReference type="GO" id="GO:0016887">
    <property type="term" value="F:ATP hydrolysis activity"/>
    <property type="evidence" value="ECO:0007669"/>
    <property type="project" value="InterPro"/>
</dbReference>
<keyword evidence="9" id="KW-1185">Reference proteome</keyword>
<feature type="transmembrane region" description="Helical" evidence="6">
    <location>
        <begin position="605"/>
        <end position="626"/>
    </location>
</feature>
<keyword evidence="4 6" id="KW-1133">Transmembrane helix</keyword>
<dbReference type="SUPFAM" id="SSF56784">
    <property type="entry name" value="HAD-like"/>
    <property type="match status" value="1"/>
</dbReference>
<evidence type="ECO:0000256" key="4">
    <source>
        <dbReference type="ARBA" id="ARBA00022989"/>
    </source>
</evidence>
<dbReference type="InterPro" id="IPR008250">
    <property type="entry name" value="ATPase_P-typ_transduc_dom_A_sf"/>
</dbReference>
<dbReference type="Gene3D" id="3.40.50.1000">
    <property type="entry name" value="HAD superfamily/HAD-like"/>
    <property type="match status" value="1"/>
</dbReference>
<feature type="domain" description="P-type ATPase A" evidence="7">
    <location>
        <begin position="94"/>
        <end position="191"/>
    </location>
</feature>
<dbReference type="Gene3D" id="1.20.1110.10">
    <property type="entry name" value="Calcium-transporting ATPase, transmembrane domain"/>
    <property type="match status" value="1"/>
</dbReference>
<dbReference type="InterPro" id="IPR018303">
    <property type="entry name" value="ATPase_P-typ_P_site"/>
</dbReference>
<dbReference type="Pfam" id="PF00702">
    <property type="entry name" value="Hydrolase"/>
    <property type="match status" value="1"/>
</dbReference>
<dbReference type="SUPFAM" id="SSF81665">
    <property type="entry name" value="Calcium ATPase, transmembrane domain M"/>
    <property type="match status" value="1"/>
</dbReference>
<evidence type="ECO:0000256" key="6">
    <source>
        <dbReference type="SAM" id="Phobius"/>
    </source>
</evidence>
<sequence>MLKGLSQEEVEKRIQEKKVNITKKGSSKRISEIIFTNVFTFFNMLSIGIVIWLITINEHKNAMGVFIIFANTMIGIIQEIKAKKAIDKLSLINEEKVVVIREGNYLEINPKNIVLNDLVVFTKGKQIIVDGKIKEGTLEINESLLTGEAKPVIKTIGDQVHAGSFVVSGKAVIEALFIGKDTYVEKLTKEAKIYKKPQSEIFRSLQLMMRYIGVIIIPLGLLLFFIALNDGVAYKVAVKSISGALLGMIPSGLFLLTSTALAASVVKLSKSKVLVQELYCIETLARVNVLCLDKTGTITDGTMSVYNTLKINTLDNYDNYELISEYIKSQNNDNETSQAIEIYFNKSQLNFKIKNNMPFSSERKYSYVEYQELGKFFLGAPEFILKENYHVIKEEVEKQASNGYRVLLFAYEENEKIVPLEIILVEDNIRSSALDTIKFFKENDVKIKIISGDNPITVSNIAKKVEVDGAELYCDLTNMSDEEVKISALKYNVFGRSNPEQKRIIIRTLKEHKYKVAMTGDGVNDILALKEADTSIALASGSEAARNVSQLVLMDSDFSSMPKVVVEGRKVINNIEMVAVLFLTKTIFSVLLAVLTLFFSTNYPLIPIQLTLISFFTIGFPAFLLAFQPNKKLVTGRFSYNILLKTIPGSFVVAFFCLVIYALSGFLKITDTKTVSSLVFYTTVVTTYMVLFKTCLKLNLFRKILLSVMAVGISFYVLVFPKFFELVALYHLKINELIFLAVLCSLIYPVYKLFSLITEKIIKKRISKWYNI</sequence>
<dbReference type="Gene3D" id="2.70.150.10">
    <property type="entry name" value="Calcium-transporting ATPase, cytoplasmic transduction domain A"/>
    <property type="match status" value="1"/>
</dbReference>
<evidence type="ECO:0000256" key="2">
    <source>
        <dbReference type="ARBA" id="ARBA00022692"/>
    </source>
</evidence>
<evidence type="ECO:0000259" key="7">
    <source>
        <dbReference type="Pfam" id="PF00122"/>
    </source>
</evidence>
<keyword evidence="5 6" id="KW-0472">Membrane</keyword>
<dbReference type="SUPFAM" id="SSF81653">
    <property type="entry name" value="Calcium ATPase, transduction domain A"/>
    <property type="match status" value="1"/>
</dbReference>